<dbReference type="AlphaFoldDB" id="X0YDD8"/>
<evidence type="ECO:0000313" key="1">
    <source>
        <dbReference type="EMBL" id="GAG45287.1"/>
    </source>
</evidence>
<feature type="non-terminal residue" evidence="1">
    <location>
        <position position="56"/>
    </location>
</feature>
<protein>
    <submittedName>
        <fullName evidence="1">Uncharacterized protein</fullName>
    </submittedName>
</protein>
<sequence>MVEAHYYVSTQPILDFCCDFGIQVYSCPIYVAGKLNAIITDFSQGTQRKDLVATTV</sequence>
<gene>
    <name evidence="1" type="ORF">S01H1_80117</name>
</gene>
<name>X0YDD8_9ZZZZ</name>
<proteinExistence type="predicted"/>
<reference evidence="1" key="1">
    <citation type="journal article" date="2014" name="Front. Microbiol.">
        <title>High frequency of phylogenetically diverse reductive dehalogenase-homologous genes in deep subseafloor sedimentary metagenomes.</title>
        <authorList>
            <person name="Kawai M."/>
            <person name="Futagami T."/>
            <person name="Toyoda A."/>
            <person name="Takaki Y."/>
            <person name="Nishi S."/>
            <person name="Hori S."/>
            <person name="Arai W."/>
            <person name="Tsubouchi T."/>
            <person name="Morono Y."/>
            <person name="Uchiyama I."/>
            <person name="Ito T."/>
            <person name="Fujiyama A."/>
            <person name="Inagaki F."/>
            <person name="Takami H."/>
        </authorList>
    </citation>
    <scope>NUCLEOTIDE SEQUENCE</scope>
    <source>
        <strain evidence="1">Expedition CK06-06</strain>
    </source>
</reference>
<organism evidence="1">
    <name type="scientific">marine sediment metagenome</name>
    <dbReference type="NCBI Taxonomy" id="412755"/>
    <lineage>
        <taxon>unclassified sequences</taxon>
        <taxon>metagenomes</taxon>
        <taxon>ecological metagenomes</taxon>
    </lineage>
</organism>
<comment type="caution">
    <text evidence="1">The sequence shown here is derived from an EMBL/GenBank/DDBJ whole genome shotgun (WGS) entry which is preliminary data.</text>
</comment>
<accession>X0YDD8</accession>
<dbReference type="EMBL" id="BARS01054068">
    <property type="protein sequence ID" value="GAG45287.1"/>
    <property type="molecule type" value="Genomic_DNA"/>
</dbReference>